<proteinExistence type="predicted"/>
<sequence>MAPGPSSDPHRARPLQPSPTISGSGKGAVDAASSVPSTSVARIGRRHITSSKNQGIKDLPVNICEYAFSYIYETVQTHPEDLADNVFHCWSKITSVNNFSLIWTHMSIISKSPDSIREDLNPDAANRHSPHSGLACGPTIEPAAQAPTGKAATLLEQVHFDPP</sequence>
<feature type="region of interest" description="Disordered" evidence="1">
    <location>
        <begin position="1"/>
        <end position="38"/>
    </location>
</feature>
<accession>A0A0E0R9K4</accession>
<dbReference type="HOGENOM" id="CLU_1629748_0_0_1"/>
<evidence type="ECO:0000313" key="2">
    <source>
        <dbReference type="EnsemblPlants" id="ORUFI11G17680.1"/>
    </source>
</evidence>
<evidence type="ECO:0000313" key="3">
    <source>
        <dbReference type="Proteomes" id="UP000008022"/>
    </source>
</evidence>
<name>A0A0E0R9K4_ORYRU</name>
<evidence type="ECO:0000256" key="1">
    <source>
        <dbReference type="SAM" id="MobiDB-lite"/>
    </source>
</evidence>
<reference evidence="3" key="1">
    <citation type="submission" date="2013-06" db="EMBL/GenBank/DDBJ databases">
        <authorList>
            <person name="Zhao Q."/>
        </authorList>
    </citation>
    <scope>NUCLEOTIDE SEQUENCE</scope>
    <source>
        <strain evidence="3">cv. W1943</strain>
    </source>
</reference>
<dbReference type="Proteomes" id="UP000008022">
    <property type="component" value="Unassembled WGS sequence"/>
</dbReference>
<dbReference type="EnsemblPlants" id="ORUFI11G17680.1">
    <property type="protein sequence ID" value="ORUFI11G17680.1"/>
    <property type="gene ID" value="ORUFI11G17680"/>
</dbReference>
<protein>
    <submittedName>
        <fullName evidence="2">Uncharacterized protein</fullName>
    </submittedName>
</protein>
<organism evidence="2 3">
    <name type="scientific">Oryza rufipogon</name>
    <name type="common">Brownbeard rice</name>
    <name type="synonym">Asian wild rice</name>
    <dbReference type="NCBI Taxonomy" id="4529"/>
    <lineage>
        <taxon>Eukaryota</taxon>
        <taxon>Viridiplantae</taxon>
        <taxon>Streptophyta</taxon>
        <taxon>Embryophyta</taxon>
        <taxon>Tracheophyta</taxon>
        <taxon>Spermatophyta</taxon>
        <taxon>Magnoliopsida</taxon>
        <taxon>Liliopsida</taxon>
        <taxon>Poales</taxon>
        <taxon>Poaceae</taxon>
        <taxon>BOP clade</taxon>
        <taxon>Oryzoideae</taxon>
        <taxon>Oryzeae</taxon>
        <taxon>Oryzinae</taxon>
        <taxon>Oryza</taxon>
    </lineage>
</organism>
<dbReference type="AlphaFoldDB" id="A0A0E0R9K4"/>
<keyword evidence="3" id="KW-1185">Reference proteome</keyword>
<reference evidence="2" key="2">
    <citation type="submission" date="2015-06" db="UniProtKB">
        <authorList>
            <consortium name="EnsemblPlants"/>
        </authorList>
    </citation>
    <scope>IDENTIFICATION</scope>
</reference>
<dbReference type="Gramene" id="ORUFI11G17680.1">
    <property type="protein sequence ID" value="ORUFI11G17680.1"/>
    <property type="gene ID" value="ORUFI11G17680"/>
</dbReference>
<feature type="region of interest" description="Disordered" evidence="1">
    <location>
        <begin position="119"/>
        <end position="142"/>
    </location>
</feature>